<sequence length="103" mass="12011">MVNTSFDPRFIPYLRVPRLHDGEERLLFFISQASGFQSRALRPWERDGESQDVSSRMRQEQTCGDIEQDTAEAEKLLDQYETALIMMIRWLFVVQESSIAASH</sequence>
<organism evidence="2 3">
    <name type="scientific">Plakobranchus ocellatus</name>
    <dbReference type="NCBI Taxonomy" id="259542"/>
    <lineage>
        <taxon>Eukaryota</taxon>
        <taxon>Metazoa</taxon>
        <taxon>Spiralia</taxon>
        <taxon>Lophotrochozoa</taxon>
        <taxon>Mollusca</taxon>
        <taxon>Gastropoda</taxon>
        <taxon>Heterobranchia</taxon>
        <taxon>Euthyneura</taxon>
        <taxon>Panpulmonata</taxon>
        <taxon>Sacoglossa</taxon>
        <taxon>Placobranchoidea</taxon>
        <taxon>Plakobranchidae</taxon>
        <taxon>Plakobranchus</taxon>
    </lineage>
</organism>
<protein>
    <submittedName>
        <fullName evidence="2">Uncharacterized protein</fullName>
    </submittedName>
</protein>
<comment type="caution">
    <text evidence="2">The sequence shown here is derived from an EMBL/GenBank/DDBJ whole genome shotgun (WGS) entry which is preliminary data.</text>
</comment>
<evidence type="ECO:0000256" key="1">
    <source>
        <dbReference type="SAM" id="MobiDB-lite"/>
    </source>
</evidence>
<keyword evidence="3" id="KW-1185">Reference proteome</keyword>
<feature type="region of interest" description="Disordered" evidence="1">
    <location>
        <begin position="44"/>
        <end position="64"/>
    </location>
</feature>
<feature type="compositionally biased region" description="Basic and acidic residues" evidence="1">
    <location>
        <begin position="44"/>
        <end position="59"/>
    </location>
</feature>
<proteinExistence type="predicted"/>
<name>A0AAV4D0I1_9GAST</name>
<evidence type="ECO:0000313" key="3">
    <source>
        <dbReference type="Proteomes" id="UP000735302"/>
    </source>
</evidence>
<dbReference type="EMBL" id="BLXT01007282">
    <property type="protein sequence ID" value="GFO37638.1"/>
    <property type="molecule type" value="Genomic_DNA"/>
</dbReference>
<accession>A0AAV4D0I1</accession>
<dbReference type="AlphaFoldDB" id="A0AAV4D0I1"/>
<gene>
    <name evidence="2" type="ORF">PoB_006414300</name>
</gene>
<reference evidence="2 3" key="1">
    <citation type="journal article" date="2021" name="Elife">
        <title>Chloroplast acquisition without the gene transfer in kleptoplastic sea slugs, Plakobranchus ocellatus.</title>
        <authorList>
            <person name="Maeda T."/>
            <person name="Takahashi S."/>
            <person name="Yoshida T."/>
            <person name="Shimamura S."/>
            <person name="Takaki Y."/>
            <person name="Nagai Y."/>
            <person name="Toyoda A."/>
            <person name="Suzuki Y."/>
            <person name="Arimoto A."/>
            <person name="Ishii H."/>
            <person name="Satoh N."/>
            <person name="Nishiyama T."/>
            <person name="Hasebe M."/>
            <person name="Maruyama T."/>
            <person name="Minagawa J."/>
            <person name="Obokata J."/>
            <person name="Shigenobu S."/>
        </authorList>
    </citation>
    <scope>NUCLEOTIDE SEQUENCE [LARGE SCALE GENOMIC DNA]</scope>
</reference>
<dbReference type="Proteomes" id="UP000735302">
    <property type="component" value="Unassembled WGS sequence"/>
</dbReference>
<evidence type="ECO:0000313" key="2">
    <source>
        <dbReference type="EMBL" id="GFO37638.1"/>
    </source>
</evidence>